<accession>Q4N942</accession>
<keyword evidence="3" id="KW-0819">tRNA processing</keyword>
<comment type="subcellular location">
    <subcellularLocation>
        <location evidence="1">Nucleus</location>
    </subcellularLocation>
</comment>
<dbReference type="InterPro" id="IPR036504">
    <property type="entry name" value="CGI121/TPRKB_sf"/>
</dbReference>
<organism evidence="7 8">
    <name type="scientific">Theileria parva</name>
    <name type="common">East coast fever infection agent</name>
    <dbReference type="NCBI Taxonomy" id="5875"/>
    <lineage>
        <taxon>Eukaryota</taxon>
        <taxon>Sar</taxon>
        <taxon>Alveolata</taxon>
        <taxon>Apicomplexa</taxon>
        <taxon>Aconoidasida</taxon>
        <taxon>Piroplasmida</taxon>
        <taxon>Theileriidae</taxon>
        <taxon>Theileria</taxon>
    </lineage>
</organism>
<dbReference type="EMBL" id="AAGK01000001">
    <property type="protein sequence ID" value="EAN33516.1"/>
    <property type="molecule type" value="Genomic_DNA"/>
</dbReference>
<evidence type="ECO:0000313" key="8">
    <source>
        <dbReference type="Proteomes" id="UP000001949"/>
    </source>
</evidence>
<evidence type="ECO:0000256" key="1">
    <source>
        <dbReference type="ARBA" id="ARBA00004123"/>
    </source>
</evidence>
<evidence type="ECO:0000313" key="7">
    <source>
        <dbReference type="EMBL" id="EAN33516.1"/>
    </source>
</evidence>
<keyword evidence="8" id="KW-1185">Reference proteome</keyword>
<feature type="signal peptide" evidence="6">
    <location>
        <begin position="1"/>
        <end position="19"/>
    </location>
</feature>
<dbReference type="FunCoup" id="Q4N942">
    <property type="interactions" value="47"/>
</dbReference>
<evidence type="ECO:0000256" key="6">
    <source>
        <dbReference type="SAM" id="SignalP"/>
    </source>
</evidence>
<dbReference type="OMA" id="CRIGVKR"/>
<dbReference type="GO" id="GO:0000408">
    <property type="term" value="C:EKC/KEOPS complex"/>
    <property type="evidence" value="ECO:0007669"/>
    <property type="project" value="TreeGrafter"/>
</dbReference>
<dbReference type="GO" id="GO:0005829">
    <property type="term" value="C:cytosol"/>
    <property type="evidence" value="ECO:0007669"/>
    <property type="project" value="TreeGrafter"/>
</dbReference>
<dbReference type="AlphaFoldDB" id="Q4N942"/>
<dbReference type="VEuPathDB" id="PiroplasmaDB:TpMuguga_01g00272"/>
<comment type="similarity">
    <text evidence="2 5">Belongs to the CGI121/TPRKB family.</text>
</comment>
<feature type="chain" id="PRO_5004240865" evidence="6">
    <location>
        <begin position="20"/>
        <end position="216"/>
    </location>
</feature>
<evidence type="ECO:0000256" key="3">
    <source>
        <dbReference type="ARBA" id="ARBA00022694"/>
    </source>
</evidence>
<comment type="caution">
    <text evidence="7">The sequence shown here is derived from an EMBL/GenBank/DDBJ whole genome shotgun (WGS) entry which is preliminary data.</text>
</comment>
<keyword evidence="4 5" id="KW-0539">Nucleus</keyword>
<protein>
    <submittedName>
        <fullName evidence="7">Uncharacterized protein</fullName>
    </submittedName>
</protein>
<dbReference type="Gene3D" id="3.30.2380.10">
    <property type="entry name" value="CGI121/TPRKB"/>
    <property type="match status" value="1"/>
</dbReference>
<dbReference type="KEGG" id="tpv:TP01_0272"/>
<reference evidence="7 8" key="1">
    <citation type="journal article" date="2005" name="Science">
        <title>Genome sequence of Theileria parva, a bovine pathogen that transforms lymphocytes.</title>
        <authorList>
            <person name="Gardner M.J."/>
            <person name="Bishop R."/>
            <person name="Shah T."/>
            <person name="de Villiers E.P."/>
            <person name="Carlton J.M."/>
            <person name="Hall N."/>
            <person name="Ren Q."/>
            <person name="Paulsen I.T."/>
            <person name="Pain A."/>
            <person name="Berriman M."/>
            <person name="Wilson R.J.M."/>
            <person name="Sato S."/>
            <person name="Ralph S.A."/>
            <person name="Mann D.J."/>
            <person name="Xiong Z."/>
            <person name="Shallom S.J."/>
            <person name="Weidman J."/>
            <person name="Jiang L."/>
            <person name="Lynn J."/>
            <person name="Weaver B."/>
            <person name="Shoaibi A."/>
            <person name="Domingo A.R."/>
            <person name="Wasawo D."/>
            <person name="Crabtree J."/>
            <person name="Wortman J.R."/>
            <person name="Haas B."/>
            <person name="Angiuoli S.V."/>
            <person name="Creasy T.H."/>
            <person name="Lu C."/>
            <person name="Suh B."/>
            <person name="Silva J.C."/>
            <person name="Utterback T.R."/>
            <person name="Feldblyum T.V."/>
            <person name="Pertea M."/>
            <person name="Allen J."/>
            <person name="Nierman W.C."/>
            <person name="Taracha E.L.N."/>
            <person name="Salzberg S.L."/>
            <person name="White O.R."/>
            <person name="Fitzhugh H.A."/>
            <person name="Morzaria S."/>
            <person name="Venter J.C."/>
            <person name="Fraser C.M."/>
            <person name="Nene V."/>
        </authorList>
    </citation>
    <scope>NUCLEOTIDE SEQUENCE [LARGE SCALE GENOMIC DNA]</scope>
    <source>
        <strain evidence="7 8">Muguga</strain>
    </source>
</reference>
<dbReference type="PANTHER" id="PTHR15840">
    <property type="entry name" value="CGI-121 FAMILY MEMBER"/>
    <property type="match status" value="1"/>
</dbReference>
<dbReference type="InParanoid" id="Q4N942"/>
<evidence type="ECO:0000256" key="4">
    <source>
        <dbReference type="ARBA" id="ARBA00023242"/>
    </source>
</evidence>
<name>Q4N942_THEPA</name>
<gene>
    <name evidence="7" type="ordered locus">TP01_0272</name>
</gene>
<dbReference type="GO" id="GO:0005634">
    <property type="term" value="C:nucleus"/>
    <property type="evidence" value="ECO:0007669"/>
    <property type="project" value="UniProtKB-SubCell"/>
</dbReference>
<dbReference type="InterPro" id="IPR013926">
    <property type="entry name" value="CGI121/TPRKB"/>
</dbReference>
<dbReference type="SUPFAM" id="SSF143870">
    <property type="entry name" value="PF0523-like"/>
    <property type="match status" value="1"/>
</dbReference>
<dbReference type="Pfam" id="PF08617">
    <property type="entry name" value="CGI-121"/>
    <property type="match status" value="1"/>
</dbReference>
<dbReference type="GO" id="GO:0002949">
    <property type="term" value="P:tRNA threonylcarbamoyladenosine modification"/>
    <property type="evidence" value="ECO:0007669"/>
    <property type="project" value="TreeGrafter"/>
</dbReference>
<dbReference type="Proteomes" id="UP000001949">
    <property type="component" value="Unassembled WGS sequence"/>
</dbReference>
<sequence>MGNPLLIITIIYIHILFFSDDLEDSTERNLDVYITLYSKIANIGPVLDYALNVNDYNKPLNSEDSFNSIKNPKSILDFNVLFLVLRPSLILSTDHLLHSVARALTNVLNSKPVSSNFTTEVAFMLSGSSSVAKSLERVLLSKSDKFSPALIVTLVQNKSKDNILDIIDGVQDDISNLDKYTKVDELIKEFKITQEELRLPGGLEASILCRIGVKRI</sequence>
<dbReference type="eggNOG" id="ENOG502QXR4">
    <property type="taxonomic scope" value="Eukaryota"/>
</dbReference>
<keyword evidence="6" id="KW-0732">Signal</keyword>
<evidence type="ECO:0000256" key="5">
    <source>
        <dbReference type="RuleBase" id="RU004398"/>
    </source>
</evidence>
<evidence type="ECO:0000256" key="2">
    <source>
        <dbReference type="ARBA" id="ARBA00005546"/>
    </source>
</evidence>
<proteinExistence type="inferred from homology"/>
<dbReference type="PANTHER" id="PTHR15840:SF10">
    <property type="entry name" value="EKC_KEOPS COMPLEX SUBUNIT TPRKB"/>
    <property type="match status" value="1"/>
</dbReference>